<organism evidence="2">
    <name type="scientific">Myoviridae sp. ctPoO4</name>
    <dbReference type="NCBI Taxonomy" id="2827685"/>
    <lineage>
        <taxon>Viruses</taxon>
        <taxon>Duplodnaviria</taxon>
        <taxon>Heunggongvirae</taxon>
        <taxon>Uroviricota</taxon>
        <taxon>Caudoviricetes</taxon>
    </lineage>
</organism>
<proteinExistence type="predicted"/>
<feature type="transmembrane region" description="Helical" evidence="1">
    <location>
        <begin position="31"/>
        <end position="58"/>
    </location>
</feature>
<feature type="transmembrane region" description="Helical" evidence="1">
    <location>
        <begin position="94"/>
        <end position="114"/>
    </location>
</feature>
<keyword evidence="1" id="KW-1133">Transmembrane helix</keyword>
<keyword evidence="1" id="KW-0812">Transmembrane</keyword>
<dbReference type="EMBL" id="BK032629">
    <property type="protein sequence ID" value="DAF52104.1"/>
    <property type="molecule type" value="Genomic_DNA"/>
</dbReference>
<protein>
    <submittedName>
        <fullName evidence="2">Uncharacterized protein</fullName>
    </submittedName>
</protein>
<reference evidence="2" key="1">
    <citation type="journal article" date="2021" name="Proc. Natl. Acad. Sci. U.S.A.">
        <title>A Catalog of Tens of Thousands of Viruses from Human Metagenomes Reveals Hidden Associations with Chronic Diseases.</title>
        <authorList>
            <person name="Tisza M.J."/>
            <person name="Buck C.B."/>
        </authorList>
    </citation>
    <scope>NUCLEOTIDE SEQUENCE</scope>
    <source>
        <strain evidence="2">CtPoO4</strain>
    </source>
</reference>
<evidence type="ECO:0000256" key="1">
    <source>
        <dbReference type="SAM" id="Phobius"/>
    </source>
</evidence>
<keyword evidence="1" id="KW-0472">Membrane</keyword>
<evidence type="ECO:0000313" key="2">
    <source>
        <dbReference type="EMBL" id="DAF52104.1"/>
    </source>
</evidence>
<sequence>MEILLIVLIDYFEKLIAFKFESVYEGTDGYYYLYTPISFTIAEYIQISFITSLFLLILSISLRFCWRHQIGIVYLLILCVQRNFNDVLFTSNSAFLTICYTNIAVILVILFLGIQQFFRNIKSGQH</sequence>
<name>A0A8S5SMG3_9CAUD</name>
<accession>A0A8S5SMG3</accession>